<protein>
    <recommendedName>
        <fullName evidence="4">HTH La-type RNA-binding domain-containing protein</fullName>
    </recommendedName>
</protein>
<dbReference type="SUPFAM" id="SSF46785">
    <property type="entry name" value="Winged helix' DNA-binding domain"/>
    <property type="match status" value="1"/>
</dbReference>
<evidence type="ECO:0000313" key="7">
    <source>
        <dbReference type="EMBL" id="CAD8533480.1"/>
    </source>
</evidence>
<dbReference type="EMBL" id="HBER01017331">
    <property type="protein sequence ID" value="CAD8533478.1"/>
    <property type="molecule type" value="Transcribed_RNA"/>
</dbReference>
<dbReference type="PANTHER" id="PTHR22792">
    <property type="entry name" value="LUPUS LA PROTEIN-RELATED"/>
    <property type="match status" value="1"/>
</dbReference>
<evidence type="ECO:0000256" key="3">
    <source>
        <dbReference type="SAM" id="MobiDB-lite"/>
    </source>
</evidence>
<name>A0A6U5FFQ7_9EUKA</name>
<dbReference type="InterPro" id="IPR036388">
    <property type="entry name" value="WH-like_DNA-bd_sf"/>
</dbReference>
<evidence type="ECO:0000256" key="1">
    <source>
        <dbReference type="ARBA" id="ARBA00022884"/>
    </source>
</evidence>
<dbReference type="PROSITE" id="PS50961">
    <property type="entry name" value="HTH_LA"/>
    <property type="match status" value="1"/>
</dbReference>
<dbReference type="GO" id="GO:0003723">
    <property type="term" value="F:RNA binding"/>
    <property type="evidence" value="ECO:0007669"/>
    <property type="project" value="UniProtKB-UniRule"/>
</dbReference>
<dbReference type="AlphaFoldDB" id="A0A6U5FFQ7"/>
<dbReference type="Pfam" id="PF23086">
    <property type="entry name" value="Tudor_Coilin"/>
    <property type="match status" value="1"/>
</dbReference>
<dbReference type="InterPro" id="IPR036390">
    <property type="entry name" value="WH_DNA-bd_sf"/>
</dbReference>
<feature type="compositionally biased region" description="Basic and acidic residues" evidence="3">
    <location>
        <begin position="81"/>
        <end position="90"/>
    </location>
</feature>
<feature type="compositionally biased region" description="Low complexity" evidence="3">
    <location>
        <begin position="418"/>
        <end position="443"/>
    </location>
</feature>
<dbReference type="EMBL" id="HBER01017334">
    <property type="protein sequence ID" value="CAD8533481.1"/>
    <property type="molecule type" value="Transcribed_RNA"/>
</dbReference>
<dbReference type="Pfam" id="PF05383">
    <property type="entry name" value="La"/>
    <property type="match status" value="1"/>
</dbReference>
<accession>A0A6U5FFQ7</accession>
<feature type="domain" description="HTH La-type RNA-binding" evidence="4">
    <location>
        <begin position="447"/>
        <end position="541"/>
    </location>
</feature>
<dbReference type="InterPro" id="IPR056398">
    <property type="entry name" value="Tudor_Coilin"/>
</dbReference>
<evidence type="ECO:0000313" key="6">
    <source>
        <dbReference type="EMBL" id="CAD8533479.1"/>
    </source>
</evidence>
<feature type="region of interest" description="Disordered" evidence="3">
    <location>
        <begin position="1"/>
        <end position="221"/>
    </location>
</feature>
<dbReference type="SMART" id="SM00715">
    <property type="entry name" value="LA"/>
    <property type="match status" value="1"/>
</dbReference>
<dbReference type="InterPro" id="IPR045180">
    <property type="entry name" value="La_dom_prot"/>
</dbReference>
<dbReference type="EMBL" id="HBER01017333">
    <property type="protein sequence ID" value="CAD8533480.1"/>
    <property type="molecule type" value="Transcribed_RNA"/>
</dbReference>
<evidence type="ECO:0000259" key="4">
    <source>
        <dbReference type="PROSITE" id="PS50961"/>
    </source>
</evidence>
<feature type="compositionally biased region" description="Pro residues" evidence="3">
    <location>
        <begin position="407"/>
        <end position="417"/>
    </location>
</feature>
<feature type="region of interest" description="Disordered" evidence="3">
    <location>
        <begin position="399"/>
        <end position="453"/>
    </location>
</feature>
<feature type="compositionally biased region" description="Basic and acidic residues" evidence="3">
    <location>
        <begin position="123"/>
        <end position="167"/>
    </location>
</feature>
<dbReference type="CDD" id="cd07323">
    <property type="entry name" value="LAM"/>
    <property type="match status" value="1"/>
</dbReference>
<sequence length="555" mass="59936">MAANGQTMDMTLEQKMDEAADEKGQRQLTMAKPREKAAPVADAQKQAADGKLNRGGVVADATTVTDEKEKVAKAKKKAQRREKVAEEKAAAEALAEAKSAKAQRRKKARAGAEATKETGAAPEAKETAEALKQESKAGEKTKSKAKGKRGEGAKGWAKEADKIKEKMAVAVSPAASNRPTPQLGSSAVLPRGAGRGRGLAAPSPVAASLHTPLGSRPMPNEPIAYAAVGVASGEWASVWPPAKSAASEVVKQWSSDVSEMEWQQGEGVWRQSRDERRQKRLREEEASWPCALFAPRHHQKEQEQTQYPAVDAEALPKLEGAARVGDGIAYKVLELLTSWSPEPSEWRFAEVTEVEADGLHLTPLTPQEVARRQRAKKDTARQAVRLGNAELIELRLLHRPPSASSPTPTPPPPPPPAALGSAATPAAAVKQSPQPSAASGGSAHSTRSQRYDRGESVVKQVEYYFSPENLERDAFMREQLDANPDGYLSLTLICSFNRVKKTGLPVEEVARILTASERLQVDIAGLRVRSRRGDEQRPQLDEIKKRLVAHVSALG</sequence>
<proteinExistence type="predicted"/>
<reference evidence="5" key="1">
    <citation type="submission" date="2021-01" db="EMBL/GenBank/DDBJ databases">
        <authorList>
            <person name="Corre E."/>
            <person name="Pelletier E."/>
            <person name="Niang G."/>
            <person name="Scheremetjew M."/>
            <person name="Finn R."/>
            <person name="Kale V."/>
            <person name="Holt S."/>
            <person name="Cochrane G."/>
            <person name="Meng A."/>
            <person name="Brown T."/>
            <person name="Cohen L."/>
        </authorList>
    </citation>
    <scope>NUCLEOTIDE SEQUENCE</scope>
    <source>
        <strain evidence="5">RCC1130</strain>
    </source>
</reference>
<evidence type="ECO:0000313" key="8">
    <source>
        <dbReference type="EMBL" id="CAD8533481.1"/>
    </source>
</evidence>
<feature type="region of interest" description="Disordered" evidence="3">
    <location>
        <begin position="363"/>
        <end position="382"/>
    </location>
</feature>
<evidence type="ECO:0000313" key="5">
    <source>
        <dbReference type="EMBL" id="CAD8533478.1"/>
    </source>
</evidence>
<feature type="compositionally biased region" description="Low complexity" evidence="3">
    <location>
        <begin position="38"/>
        <end position="49"/>
    </location>
</feature>
<feature type="compositionally biased region" description="Basic and acidic residues" evidence="3">
    <location>
        <begin position="12"/>
        <end position="25"/>
    </location>
</feature>
<feature type="compositionally biased region" description="Polar residues" evidence="3">
    <location>
        <begin position="174"/>
        <end position="185"/>
    </location>
</feature>
<dbReference type="InterPro" id="IPR006630">
    <property type="entry name" value="La_HTH"/>
</dbReference>
<feature type="compositionally biased region" description="Low complexity" evidence="3">
    <location>
        <begin position="111"/>
        <end position="122"/>
    </location>
</feature>
<organism evidence="5">
    <name type="scientific">Calcidiscus leptoporus</name>
    <dbReference type="NCBI Taxonomy" id="127549"/>
    <lineage>
        <taxon>Eukaryota</taxon>
        <taxon>Haptista</taxon>
        <taxon>Haptophyta</taxon>
        <taxon>Prymnesiophyceae</taxon>
        <taxon>Coccolithales</taxon>
        <taxon>Calcidiscaceae</taxon>
        <taxon>Calcidiscus</taxon>
    </lineage>
</organism>
<keyword evidence="1 2" id="KW-0694">RNA-binding</keyword>
<dbReference type="Gene3D" id="1.10.10.10">
    <property type="entry name" value="Winged helix-like DNA-binding domain superfamily/Winged helix DNA-binding domain"/>
    <property type="match status" value="1"/>
</dbReference>
<evidence type="ECO:0000256" key="2">
    <source>
        <dbReference type="PROSITE-ProRule" id="PRU00332"/>
    </source>
</evidence>
<gene>
    <name evidence="5" type="ORF">CLEP1334_LOCUS8733</name>
    <name evidence="6" type="ORF">CLEP1334_LOCUS8734</name>
    <name evidence="7" type="ORF">CLEP1334_LOCUS8735</name>
    <name evidence="8" type="ORF">CLEP1334_LOCUS8736</name>
</gene>
<dbReference type="EMBL" id="HBER01017332">
    <property type="protein sequence ID" value="CAD8533479.1"/>
    <property type="molecule type" value="Transcribed_RNA"/>
</dbReference>